<protein>
    <submittedName>
        <fullName evidence="1">Uncharacterized protein</fullName>
    </submittedName>
</protein>
<organism evidence="1 2">
    <name type="scientific">Myotis myotis</name>
    <name type="common">Greater mouse-eared bat</name>
    <name type="synonym">Vespertilio myotis</name>
    <dbReference type="NCBI Taxonomy" id="51298"/>
    <lineage>
        <taxon>Eukaryota</taxon>
        <taxon>Metazoa</taxon>
        <taxon>Chordata</taxon>
        <taxon>Craniata</taxon>
        <taxon>Vertebrata</taxon>
        <taxon>Euteleostomi</taxon>
        <taxon>Mammalia</taxon>
        <taxon>Eutheria</taxon>
        <taxon>Laurasiatheria</taxon>
        <taxon>Chiroptera</taxon>
        <taxon>Yangochiroptera</taxon>
        <taxon>Vespertilionidae</taxon>
        <taxon>Myotis</taxon>
    </lineage>
</organism>
<dbReference type="AlphaFoldDB" id="A0A7J7ZX54"/>
<gene>
    <name evidence="1" type="ORF">mMyoMyo1_009786</name>
</gene>
<sequence>MYSSFIHSDQNLEIWEALRCLSVGEQIPNVAQWVETLSPTRAADTVDGDIVEKTWAVLTVGSRYKGKIWLQAHSMEACEGRHSCMYQRWRHEGWHGLWERSGSQSIQEFNNYSSGILTPALISLQVCAAGFLF</sequence>
<name>A0A7J7ZX54_MYOMY</name>
<evidence type="ECO:0000313" key="2">
    <source>
        <dbReference type="Proteomes" id="UP000527355"/>
    </source>
</evidence>
<comment type="caution">
    <text evidence="1">The sequence shown here is derived from an EMBL/GenBank/DDBJ whole genome shotgun (WGS) entry which is preliminary data.</text>
</comment>
<accession>A0A7J7ZX54</accession>
<keyword evidence="2" id="KW-1185">Reference proteome</keyword>
<reference evidence="1 2" key="1">
    <citation type="journal article" date="2020" name="Nature">
        <title>Six reference-quality genomes reveal evolution of bat adaptations.</title>
        <authorList>
            <person name="Jebb D."/>
            <person name="Huang Z."/>
            <person name="Pippel M."/>
            <person name="Hughes G.M."/>
            <person name="Lavrichenko K."/>
            <person name="Devanna P."/>
            <person name="Winkler S."/>
            <person name="Jermiin L.S."/>
            <person name="Skirmuntt E.C."/>
            <person name="Katzourakis A."/>
            <person name="Burkitt-Gray L."/>
            <person name="Ray D.A."/>
            <person name="Sullivan K.A.M."/>
            <person name="Roscito J.G."/>
            <person name="Kirilenko B.M."/>
            <person name="Davalos L.M."/>
            <person name="Corthals A.P."/>
            <person name="Power M.L."/>
            <person name="Jones G."/>
            <person name="Ransome R.D."/>
            <person name="Dechmann D.K.N."/>
            <person name="Locatelli A.G."/>
            <person name="Puechmaille S.J."/>
            <person name="Fedrigo O."/>
            <person name="Jarvis E.D."/>
            <person name="Hiller M."/>
            <person name="Vernes S.C."/>
            <person name="Myers E.W."/>
            <person name="Teeling E.C."/>
        </authorList>
    </citation>
    <scope>NUCLEOTIDE SEQUENCE [LARGE SCALE GENOMIC DNA]</scope>
    <source>
        <strain evidence="1">MMyoMyo1</strain>
        <tissue evidence="1">Flight muscle</tissue>
    </source>
</reference>
<dbReference type="EMBL" id="JABWUV010000002">
    <property type="protein sequence ID" value="KAF6378897.1"/>
    <property type="molecule type" value="Genomic_DNA"/>
</dbReference>
<dbReference type="Proteomes" id="UP000527355">
    <property type="component" value="Unassembled WGS sequence"/>
</dbReference>
<proteinExistence type="predicted"/>
<evidence type="ECO:0000313" key="1">
    <source>
        <dbReference type="EMBL" id="KAF6378897.1"/>
    </source>
</evidence>